<gene>
    <name evidence="8" type="ORF">UFB30_05135</name>
</gene>
<dbReference type="PANTHER" id="PTHR30636">
    <property type="entry name" value="UPF0701 PROTEIN YICC"/>
    <property type="match status" value="1"/>
</dbReference>
<evidence type="ECO:0000256" key="4">
    <source>
        <dbReference type="ARBA" id="ARBA00022801"/>
    </source>
</evidence>
<keyword evidence="3" id="KW-0255">Endonuclease</keyword>
<dbReference type="InterPro" id="IPR005229">
    <property type="entry name" value="YicC/YloC-like"/>
</dbReference>
<evidence type="ECO:0000259" key="6">
    <source>
        <dbReference type="Pfam" id="PF03755"/>
    </source>
</evidence>
<proteinExistence type="inferred from homology"/>
<dbReference type="EMBL" id="JAXQNN010000002">
    <property type="protein sequence ID" value="MDZ5711597.1"/>
    <property type="molecule type" value="Genomic_DNA"/>
</dbReference>
<feature type="domain" description="Endoribonuclease YicC-like N-terminal" evidence="6">
    <location>
        <begin position="16"/>
        <end position="168"/>
    </location>
</feature>
<name>A0ABU5KK00_9BACL</name>
<protein>
    <submittedName>
        <fullName evidence="8">YicC/YloC family endoribonuclease</fullName>
        <ecNumber evidence="8">3.1.-.-</ecNumber>
    </submittedName>
</protein>
<comment type="cofactor">
    <cofactor evidence="1">
        <name>a divalent metal cation</name>
        <dbReference type="ChEBI" id="CHEBI:60240"/>
    </cofactor>
</comment>
<comment type="similarity">
    <text evidence="5">Belongs to the YicC/YloC family.</text>
</comment>
<dbReference type="NCBIfam" id="TIGR00255">
    <property type="entry name" value="YicC/YloC family endoribonuclease"/>
    <property type="match status" value="1"/>
</dbReference>
<accession>A0ABU5KK00</accession>
<feature type="domain" description="Endoribonuclease YicC-like C-terminal" evidence="7">
    <location>
        <begin position="187"/>
        <end position="302"/>
    </location>
</feature>
<dbReference type="GO" id="GO:0016787">
    <property type="term" value="F:hydrolase activity"/>
    <property type="evidence" value="ECO:0007669"/>
    <property type="project" value="UniProtKB-KW"/>
</dbReference>
<dbReference type="Proteomes" id="UP001292084">
    <property type="component" value="Unassembled WGS sequence"/>
</dbReference>
<dbReference type="InterPro" id="IPR013551">
    <property type="entry name" value="YicC-like_C"/>
</dbReference>
<reference evidence="8 9" key="1">
    <citation type="submission" date="2023-12" db="EMBL/GenBank/DDBJ databases">
        <title>Jeotgalibacillus haloalkaliphilus sp. nov., a novel salt-tolerant bacteria, isolated from the estuary of the Fenhe River into the Yellow River.</title>
        <authorList>
            <person name="Li Y."/>
        </authorList>
    </citation>
    <scope>NUCLEOTIDE SEQUENCE [LARGE SCALE GENOMIC DNA]</scope>
    <source>
        <strain evidence="8 9">HH7-29</strain>
    </source>
</reference>
<evidence type="ECO:0000313" key="9">
    <source>
        <dbReference type="Proteomes" id="UP001292084"/>
    </source>
</evidence>
<comment type="caution">
    <text evidence="8">The sequence shown here is derived from an EMBL/GenBank/DDBJ whole genome shotgun (WGS) entry which is preliminary data.</text>
</comment>
<evidence type="ECO:0000256" key="2">
    <source>
        <dbReference type="ARBA" id="ARBA00022722"/>
    </source>
</evidence>
<evidence type="ECO:0000256" key="1">
    <source>
        <dbReference type="ARBA" id="ARBA00001968"/>
    </source>
</evidence>
<dbReference type="Pfam" id="PF08340">
    <property type="entry name" value="YicC-like_C"/>
    <property type="match status" value="1"/>
</dbReference>
<organism evidence="8 9">
    <name type="scientific">Jeotgalibacillus haloalkalitolerans</name>
    <dbReference type="NCBI Taxonomy" id="3104292"/>
    <lineage>
        <taxon>Bacteria</taxon>
        <taxon>Bacillati</taxon>
        <taxon>Bacillota</taxon>
        <taxon>Bacilli</taxon>
        <taxon>Bacillales</taxon>
        <taxon>Caryophanaceae</taxon>
        <taxon>Jeotgalibacillus</taxon>
    </lineage>
</organism>
<sequence>MKYIERDKQVIYEMTKSMTGFGRGTARQELLAVTVEIKSVNHRFHECTVKMPRMYAETEDKIKKVISSYIKRGKVDVYISVESEKPNSHKLLVDWELLDAYAQFVKDAADRYGVEEDLRVRDLLRQTDAFTTVEIKEEHSADEVIFAALREACEKLSDMRTNEGKELENELLYQVQSLKQNVEFAIKRSPEVSKKYKDRLEKSIREYTNGVDESRLLTEVAIFADKADVTEEFTRLLSHIKQFENALKKNEPIGRRLDFLTQEMHREVNTVGSKAGDERVAAAVIDMKSILEKIREQVQNIE</sequence>
<keyword evidence="2" id="KW-0540">Nuclease</keyword>
<evidence type="ECO:0000313" key="8">
    <source>
        <dbReference type="EMBL" id="MDZ5711597.1"/>
    </source>
</evidence>
<keyword evidence="9" id="KW-1185">Reference proteome</keyword>
<evidence type="ECO:0000259" key="7">
    <source>
        <dbReference type="Pfam" id="PF08340"/>
    </source>
</evidence>
<keyword evidence="4 8" id="KW-0378">Hydrolase</keyword>
<dbReference type="EC" id="3.1.-.-" evidence="8"/>
<evidence type="ECO:0000256" key="3">
    <source>
        <dbReference type="ARBA" id="ARBA00022759"/>
    </source>
</evidence>
<dbReference type="InterPro" id="IPR013527">
    <property type="entry name" value="YicC-like_N"/>
</dbReference>
<dbReference type="Pfam" id="PF03755">
    <property type="entry name" value="YicC-like_N"/>
    <property type="match status" value="1"/>
</dbReference>
<dbReference type="PANTHER" id="PTHR30636:SF3">
    <property type="entry name" value="UPF0701 PROTEIN YICC"/>
    <property type="match status" value="1"/>
</dbReference>
<evidence type="ECO:0000256" key="5">
    <source>
        <dbReference type="ARBA" id="ARBA00035648"/>
    </source>
</evidence>